<evidence type="ECO:0000313" key="3">
    <source>
        <dbReference type="Proteomes" id="UP000190539"/>
    </source>
</evidence>
<evidence type="ECO:0000256" key="1">
    <source>
        <dbReference type="SAM" id="MobiDB-lite"/>
    </source>
</evidence>
<evidence type="ECO:0000313" key="2">
    <source>
        <dbReference type="EMBL" id="OON82894.1"/>
    </source>
</evidence>
<dbReference type="PROSITE" id="PS51318">
    <property type="entry name" value="TAT"/>
    <property type="match status" value="1"/>
</dbReference>
<gene>
    <name evidence="2" type="ORF">B1H18_02455</name>
</gene>
<keyword evidence="3" id="KW-1185">Reference proteome</keyword>
<dbReference type="EMBL" id="MVFC01000001">
    <property type="protein sequence ID" value="OON82894.1"/>
    <property type="molecule type" value="Genomic_DNA"/>
</dbReference>
<name>A0A1V4AFT6_9ACTN</name>
<dbReference type="RefSeq" id="WP_077964232.1">
    <property type="nucleotide sequence ID" value="NZ_CP045178.1"/>
</dbReference>
<reference evidence="2 3" key="1">
    <citation type="submission" date="2017-02" db="EMBL/GenBank/DDBJ databases">
        <title>Draft Genome Sequence of Streptomyces tsukubaensis F601, a Producer of the immunosuppressant tacrolimus FK506.</title>
        <authorList>
            <person name="Zong G."/>
            <person name="Zhong C."/>
            <person name="Fu J."/>
            <person name="Qin R."/>
            <person name="Cao G."/>
        </authorList>
    </citation>
    <scope>NUCLEOTIDE SEQUENCE [LARGE SCALE GENOMIC DNA]</scope>
    <source>
        <strain evidence="2 3">F601</strain>
    </source>
</reference>
<sequence length="268" mass="27250">MDTRTQTATPTRTRRRLAKGLTAVGAAVLVVLGTAGESWASTPTSSWTTGAPGPVSRLTLPMAFRSAPAAGGLYFSYYTTLESGTRPYAGFQPKEVDSAGRPTLQAVFSSFNADATTTDGNCSYGADGGAGVSCAVRFPYEKGTMYALVLKRASVSGATQQMTGDVVNASTGAEVAHIGGFGLPSSSGRFKNADGGFIEPYLSAGCSQRATVTYGKPIGTEAGEEYTGGLPTVTDPASGSCLSSTSSTTAQGRQVTVTGDAATGAARR</sequence>
<dbReference type="Proteomes" id="UP000190539">
    <property type="component" value="Unassembled WGS sequence"/>
</dbReference>
<dbReference type="OrthoDB" id="4454075at2"/>
<proteinExistence type="predicted"/>
<organism evidence="2 3">
    <name type="scientific">Streptomyces tsukubensis</name>
    <dbReference type="NCBI Taxonomy" id="83656"/>
    <lineage>
        <taxon>Bacteria</taxon>
        <taxon>Bacillati</taxon>
        <taxon>Actinomycetota</taxon>
        <taxon>Actinomycetes</taxon>
        <taxon>Kitasatosporales</taxon>
        <taxon>Streptomycetaceae</taxon>
        <taxon>Streptomyces</taxon>
    </lineage>
</organism>
<dbReference type="AlphaFoldDB" id="A0A1V4AFT6"/>
<dbReference type="InterPro" id="IPR006311">
    <property type="entry name" value="TAT_signal"/>
</dbReference>
<comment type="caution">
    <text evidence="2">The sequence shown here is derived from an EMBL/GenBank/DDBJ whole genome shotgun (WGS) entry which is preliminary data.</text>
</comment>
<accession>A0A1V4AFT6</accession>
<dbReference type="STRING" id="83656.B1H18_02455"/>
<feature type="region of interest" description="Disordered" evidence="1">
    <location>
        <begin position="223"/>
        <end position="268"/>
    </location>
</feature>
<feature type="compositionally biased region" description="Low complexity" evidence="1">
    <location>
        <begin position="238"/>
        <end position="268"/>
    </location>
</feature>
<protein>
    <submittedName>
        <fullName evidence="2">Uncharacterized protein</fullName>
    </submittedName>
</protein>